<reference evidence="8" key="1">
    <citation type="submission" date="2020-08" db="EMBL/GenBank/DDBJ databases">
        <authorList>
            <person name="Cejkova D."/>
            <person name="Kubasova T."/>
            <person name="Jahodarova E."/>
            <person name="Rychlik I."/>
        </authorList>
    </citation>
    <scope>NUCLEOTIDE SEQUENCE</scope>
    <source>
        <strain evidence="8">An559</strain>
    </source>
</reference>
<dbReference type="Proteomes" id="UP000774750">
    <property type="component" value="Unassembled WGS sequence"/>
</dbReference>
<evidence type="ECO:0000313" key="9">
    <source>
        <dbReference type="Proteomes" id="UP000774750"/>
    </source>
</evidence>
<keyword evidence="3 8" id="KW-0808">Transferase</keyword>
<dbReference type="PANTHER" id="PTHR45790:SF3">
    <property type="entry name" value="S-ADENOSYL-L-METHIONINE-DEPENDENT UROPORPHYRINOGEN III METHYLTRANSFERASE, CHLOROPLASTIC"/>
    <property type="match status" value="1"/>
</dbReference>
<dbReference type="GO" id="GO:0032259">
    <property type="term" value="P:methylation"/>
    <property type="evidence" value="ECO:0007669"/>
    <property type="project" value="UniProtKB-KW"/>
</dbReference>
<dbReference type="SUPFAM" id="SSF53790">
    <property type="entry name" value="Tetrapyrrole methylase"/>
    <property type="match status" value="1"/>
</dbReference>
<dbReference type="InterPro" id="IPR000878">
    <property type="entry name" value="4pyrrol_Mease"/>
</dbReference>
<dbReference type="AlphaFoldDB" id="A0A939BE51"/>
<keyword evidence="4" id="KW-0949">S-adenosyl-L-methionine</keyword>
<dbReference type="Gene3D" id="3.40.1010.10">
    <property type="entry name" value="Cobalt-precorrin-4 Transmethylase, Domain 1"/>
    <property type="match status" value="1"/>
</dbReference>
<protein>
    <recommendedName>
        <fullName evidence="1">uroporphyrinogen-III C-methyltransferase</fullName>
        <ecNumber evidence="1">2.1.1.107</ecNumber>
    </recommendedName>
</protein>
<comment type="caution">
    <text evidence="8">The sequence shown here is derived from an EMBL/GenBank/DDBJ whole genome shotgun (WGS) entry which is preliminary data.</text>
</comment>
<organism evidence="8 9">
    <name type="scientific">Merdimmobilis hominis</name>
    <dbReference type="NCBI Taxonomy" id="2897707"/>
    <lineage>
        <taxon>Bacteria</taxon>
        <taxon>Bacillati</taxon>
        <taxon>Bacillota</taxon>
        <taxon>Clostridia</taxon>
        <taxon>Eubacteriales</taxon>
        <taxon>Oscillospiraceae</taxon>
        <taxon>Merdimmobilis</taxon>
    </lineage>
</organism>
<dbReference type="CDD" id="cd06578">
    <property type="entry name" value="HemD"/>
    <property type="match status" value="1"/>
</dbReference>
<dbReference type="Pfam" id="PF00590">
    <property type="entry name" value="TP_methylase"/>
    <property type="match status" value="1"/>
</dbReference>
<evidence type="ECO:0000256" key="1">
    <source>
        <dbReference type="ARBA" id="ARBA00012162"/>
    </source>
</evidence>
<dbReference type="SUPFAM" id="SSF69618">
    <property type="entry name" value="HemD-like"/>
    <property type="match status" value="1"/>
</dbReference>
<keyword evidence="9" id="KW-1185">Reference proteome</keyword>
<evidence type="ECO:0000256" key="4">
    <source>
        <dbReference type="ARBA" id="ARBA00022691"/>
    </source>
</evidence>
<dbReference type="CDD" id="cd11642">
    <property type="entry name" value="SUMT"/>
    <property type="match status" value="1"/>
</dbReference>
<dbReference type="InterPro" id="IPR006366">
    <property type="entry name" value="CobA/CysG_C"/>
</dbReference>
<dbReference type="EC" id="2.1.1.107" evidence="1"/>
<accession>A0A939BE51</accession>
<dbReference type="InterPro" id="IPR003754">
    <property type="entry name" value="4pyrrol_synth_uPrphyn_synth"/>
</dbReference>
<gene>
    <name evidence="8" type="primary">cobA</name>
    <name evidence="8" type="ORF">H6A12_03545</name>
</gene>
<sequence length="496" mass="53550">MKKGQVILVGAGPGDPELLTIKGRKAIESAEVVVYDRLVGQEIFNLIPEDAERINVGKESSHHIVPQEEINQILLQKALEGKRVVRLKGGDPFLFGRGGEELELLSAHGVPFQEIPGITSAIAVPAYAGIPVTHRDCCSSLHIITGHQRAGKPLDINFEALVQTKGTLVFLMGVSALEEICKGLLSAGMEPDMPAAVIEKGTTPSQRPILATLSTLPETAKAEHVKSPAIIIVGKVCAYAQQFDWFDHLPLKGKTVVVTRPKERAGTLSDRLRALGANVVEFPCIETHPFIPCPKMEEAVDNIGRYEWLAFTSPAGVSALMDLLNRTGRDVRALGAIKLAAIGTGTDRELRKYGLRADLIPSVYDGAHLGETLCNANPTGKVLILRAEWGTKALTDALDARTISYDDIRCYETRYTAANTEEVRKLLIPGTVVTFTSASTVTGFVRALGEDTDFSAITAACIGQQTEAEALKYSLHTITAEKATMDALIQRIVEGE</sequence>
<dbReference type="GO" id="GO:0004851">
    <property type="term" value="F:uroporphyrin-III C-methyltransferase activity"/>
    <property type="evidence" value="ECO:0007669"/>
    <property type="project" value="UniProtKB-EC"/>
</dbReference>
<evidence type="ECO:0000259" key="6">
    <source>
        <dbReference type="Pfam" id="PF00590"/>
    </source>
</evidence>
<feature type="domain" description="Tetrapyrrole methylase" evidence="6">
    <location>
        <begin position="6"/>
        <end position="216"/>
    </location>
</feature>
<dbReference type="FunFam" id="3.30.950.10:FF:000001">
    <property type="entry name" value="Siroheme synthase"/>
    <property type="match status" value="1"/>
</dbReference>
<dbReference type="FunFam" id="3.40.1010.10:FF:000001">
    <property type="entry name" value="Siroheme synthase"/>
    <property type="match status" value="1"/>
</dbReference>
<proteinExistence type="predicted"/>
<dbReference type="InterPro" id="IPR014776">
    <property type="entry name" value="4pyrrole_Mease_sub2"/>
</dbReference>
<keyword evidence="2 8" id="KW-0489">Methyltransferase</keyword>
<dbReference type="InterPro" id="IPR035996">
    <property type="entry name" value="4pyrrol_Methylase_sf"/>
</dbReference>
<dbReference type="PROSITE" id="PS00839">
    <property type="entry name" value="SUMT_1"/>
    <property type="match status" value="1"/>
</dbReference>
<dbReference type="RefSeq" id="WP_204444820.1">
    <property type="nucleotide sequence ID" value="NZ_JACJKY010000004.1"/>
</dbReference>
<dbReference type="InterPro" id="IPR014777">
    <property type="entry name" value="4pyrrole_Mease_sub1"/>
</dbReference>
<feature type="domain" description="Tetrapyrrole biosynthesis uroporphyrinogen III synthase" evidence="7">
    <location>
        <begin position="268"/>
        <end position="490"/>
    </location>
</feature>
<dbReference type="PANTHER" id="PTHR45790">
    <property type="entry name" value="SIROHEME SYNTHASE-RELATED"/>
    <property type="match status" value="1"/>
</dbReference>
<dbReference type="GO" id="GO:0019354">
    <property type="term" value="P:siroheme biosynthetic process"/>
    <property type="evidence" value="ECO:0007669"/>
    <property type="project" value="InterPro"/>
</dbReference>
<dbReference type="InterPro" id="IPR036108">
    <property type="entry name" value="4pyrrol_syn_uPrphyn_synt_sf"/>
</dbReference>
<reference evidence="8" key="2">
    <citation type="journal article" date="2021" name="Sci. Rep.">
        <title>The distribution of antibiotic resistance genes in chicken gut microbiota commensals.</title>
        <authorList>
            <person name="Juricova H."/>
            <person name="Matiasovicova J."/>
            <person name="Kubasova T."/>
            <person name="Cejkova D."/>
            <person name="Rychlik I."/>
        </authorList>
    </citation>
    <scope>NUCLEOTIDE SEQUENCE</scope>
    <source>
        <strain evidence="8">An559</strain>
    </source>
</reference>
<name>A0A939BE51_9FIRM</name>
<dbReference type="EMBL" id="JACJKY010000004">
    <property type="protein sequence ID" value="MBM6920233.1"/>
    <property type="molecule type" value="Genomic_DNA"/>
</dbReference>
<dbReference type="Gene3D" id="3.30.950.10">
    <property type="entry name" value="Methyltransferase, Cobalt-precorrin-4 Transmethylase, Domain 2"/>
    <property type="match status" value="1"/>
</dbReference>
<dbReference type="InterPro" id="IPR003043">
    <property type="entry name" value="Uropor_MeTrfase_CS"/>
</dbReference>
<dbReference type="NCBIfam" id="NF004790">
    <property type="entry name" value="PRK06136.1"/>
    <property type="match status" value="1"/>
</dbReference>
<dbReference type="GO" id="GO:0004852">
    <property type="term" value="F:uroporphyrinogen-III synthase activity"/>
    <property type="evidence" value="ECO:0007669"/>
    <property type="project" value="InterPro"/>
</dbReference>
<dbReference type="Pfam" id="PF02602">
    <property type="entry name" value="HEM4"/>
    <property type="match status" value="1"/>
</dbReference>
<evidence type="ECO:0000256" key="2">
    <source>
        <dbReference type="ARBA" id="ARBA00022603"/>
    </source>
</evidence>
<dbReference type="InterPro" id="IPR050161">
    <property type="entry name" value="Siro_Cobalamin_biosynth"/>
</dbReference>
<evidence type="ECO:0000256" key="3">
    <source>
        <dbReference type="ARBA" id="ARBA00022679"/>
    </source>
</evidence>
<evidence type="ECO:0000313" key="8">
    <source>
        <dbReference type="EMBL" id="MBM6920233.1"/>
    </source>
</evidence>
<dbReference type="Gene3D" id="3.40.50.10090">
    <property type="match status" value="2"/>
</dbReference>
<dbReference type="NCBIfam" id="TIGR01469">
    <property type="entry name" value="cobA_cysG_Cterm"/>
    <property type="match status" value="1"/>
</dbReference>
<evidence type="ECO:0000259" key="7">
    <source>
        <dbReference type="Pfam" id="PF02602"/>
    </source>
</evidence>
<evidence type="ECO:0000256" key="5">
    <source>
        <dbReference type="ARBA" id="ARBA00023244"/>
    </source>
</evidence>
<keyword evidence="5" id="KW-0627">Porphyrin biosynthesis</keyword>